<sequence length="35" mass="3841">KRHIAREIYHALINDLQARDPATKAPTTADLAKAA</sequence>
<proteinExistence type="predicted"/>
<dbReference type="AlphaFoldDB" id="A0A4R3ZN38"/>
<evidence type="ECO:0000313" key="1">
    <source>
        <dbReference type="EMBL" id="TCW17133.1"/>
    </source>
</evidence>
<name>A0A4R3ZN38_9ACTN</name>
<dbReference type="Proteomes" id="UP000295805">
    <property type="component" value="Unassembled WGS sequence"/>
</dbReference>
<protein>
    <recommendedName>
        <fullName evidence="3">Transposase</fullName>
    </recommendedName>
</protein>
<organism evidence="1 2">
    <name type="scientific">Dietzia cinnamea</name>
    <dbReference type="NCBI Taxonomy" id="321318"/>
    <lineage>
        <taxon>Bacteria</taxon>
        <taxon>Bacillati</taxon>
        <taxon>Actinomycetota</taxon>
        <taxon>Actinomycetes</taxon>
        <taxon>Mycobacteriales</taxon>
        <taxon>Dietziaceae</taxon>
        <taxon>Dietzia</taxon>
    </lineage>
</organism>
<evidence type="ECO:0000313" key="2">
    <source>
        <dbReference type="Proteomes" id="UP000295805"/>
    </source>
</evidence>
<comment type="caution">
    <text evidence="1">The sequence shown here is derived from an EMBL/GenBank/DDBJ whole genome shotgun (WGS) entry which is preliminary data.</text>
</comment>
<dbReference type="EMBL" id="SMCX01000069">
    <property type="protein sequence ID" value="TCW17133.1"/>
    <property type="molecule type" value="Genomic_DNA"/>
</dbReference>
<feature type="non-terminal residue" evidence="1">
    <location>
        <position position="1"/>
    </location>
</feature>
<accession>A0A4R3ZN38</accession>
<gene>
    <name evidence="1" type="ORF">EDD19_1692</name>
</gene>
<reference evidence="1 2" key="1">
    <citation type="submission" date="2019-03" db="EMBL/GenBank/DDBJ databases">
        <title>Root nodule microbial communities of legume samples collected from USA, Mexico and Botswana.</title>
        <authorList>
            <person name="Hirsch A."/>
        </authorList>
    </citation>
    <scope>NUCLEOTIDE SEQUENCE [LARGE SCALE GENOMIC DNA]</scope>
    <source>
        <strain evidence="1 2">55</strain>
    </source>
</reference>
<evidence type="ECO:0008006" key="3">
    <source>
        <dbReference type="Google" id="ProtNLM"/>
    </source>
</evidence>